<sequence length="59" mass="6580">MTTDSSSSYMQNLILFITVSHAGTFSTNKFEGKLMNVRQGSFIVAVKIRDYQCSTDGRP</sequence>
<evidence type="ECO:0000313" key="1">
    <source>
        <dbReference type="EMBL" id="JAN59936.1"/>
    </source>
</evidence>
<proteinExistence type="predicted"/>
<reference evidence="1" key="1">
    <citation type="submission" date="2015-10" db="EMBL/GenBank/DDBJ databases">
        <title>EvidentialGene: Evidence-directed Construction of Complete mRNA Transcriptomes without Genomes.</title>
        <authorList>
            <person name="Gilbert D.G."/>
        </authorList>
    </citation>
    <scope>NUCLEOTIDE SEQUENCE</scope>
</reference>
<protein>
    <submittedName>
        <fullName evidence="1">Uncharacterized protein</fullName>
    </submittedName>
</protein>
<dbReference type="EMBL" id="GDIQ01034801">
    <property type="protein sequence ID" value="JAN59936.1"/>
    <property type="molecule type" value="Transcribed_RNA"/>
</dbReference>
<dbReference type="AlphaFoldDB" id="A0A0P6H4G3"/>
<organism evidence="1">
    <name type="scientific">Daphnia magna</name>
    <dbReference type="NCBI Taxonomy" id="35525"/>
    <lineage>
        <taxon>Eukaryota</taxon>
        <taxon>Metazoa</taxon>
        <taxon>Ecdysozoa</taxon>
        <taxon>Arthropoda</taxon>
        <taxon>Crustacea</taxon>
        <taxon>Branchiopoda</taxon>
        <taxon>Diplostraca</taxon>
        <taxon>Cladocera</taxon>
        <taxon>Anomopoda</taxon>
        <taxon>Daphniidae</taxon>
        <taxon>Daphnia</taxon>
    </lineage>
</organism>
<name>A0A0P6H4G3_9CRUS</name>
<accession>A0A0P6H4G3</accession>